<organism evidence="1">
    <name type="scientific">bioreactor metagenome</name>
    <dbReference type="NCBI Taxonomy" id="1076179"/>
    <lineage>
        <taxon>unclassified sequences</taxon>
        <taxon>metagenomes</taxon>
        <taxon>ecological metagenomes</taxon>
    </lineage>
</organism>
<evidence type="ECO:0000313" key="1">
    <source>
        <dbReference type="EMBL" id="MPM98027.1"/>
    </source>
</evidence>
<dbReference type="EMBL" id="VSSQ01044220">
    <property type="protein sequence ID" value="MPM98027.1"/>
    <property type="molecule type" value="Genomic_DNA"/>
</dbReference>
<gene>
    <name evidence="1" type="ORF">SDC9_145208</name>
</gene>
<proteinExistence type="predicted"/>
<name>A0A645E803_9ZZZZ</name>
<protein>
    <submittedName>
        <fullName evidence="1">Uncharacterized protein</fullName>
    </submittedName>
</protein>
<comment type="caution">
    <text evidence="1">The sequence shown here is derived from an EMBL/GenBank/DDBJ whole genome shotgun (WGS) entry which is preliminary data.</text>
</comment>
<reference evidence="1" key="1">
    <citation type="submission" date="2019-08" db="EMBL/GenBank/DDBJ databases">
        <authorList>
            <person name="Kucharzyk K."/>
            <person name="Murdoch R.W."/>
            <person name="Higgins S."/>
            <person name="Loffler F."/>
        </authorList>
    </citation>
    <scope>NUCLEOTIDE SEQUENCE</scope>
</reference>
<dbReference type="AlphaFoldDB" id="A0A645E803"/>
<accession>A0A645E803</accession>
<sequence length="154" mass="17838">MCSISDRKISLAVFKFRLNGIIAGEAICSYDYNTIRDDFDNLLSIDMYIGKNPPLVMELYTKKIEAEIIINDDYSQAKGMIKSEIYPMFRGVDIELFKTTFEFKFSQKDNSKIKLTKIERSDLEYEITNIETGKSYVLTRDTEAEVIDFAYSNL</sequence>